<evidence type="ECO:0000313" key="2">
    <source>
        <dbReference type="Proteomes" id="UP000577724"/>
    </source>
</evidence>
<proteinExistence type="predicted"/>
<comment type="caution">
    <text evidence="1">The sequence shown here is derived from an EMBL/GenBank/DDBJ whole genome shotgun (WGS) entry which is preliminary data.</text>
</comment>
<dbReference type="InterPro" id="IPR036928">
    <property type="entry name" value="AS_sf"/>
</dbReference>
<evidence type="ECO:0000313" key="1">
    <source>
        <dbReference type="EMBL" id="NUU58504.1"/>
    </source>
</evidence>
<sequence>MQISYLNPTRWGGNKDDTRTIQNQGIDYTIDRNQLDAIKFPGYIWADICARAGYPSIAIPAGYRENGRPFGITFAGKAFSEPTLFRIAYIQELLGHTSARTTQRYTHVSREIFSVFKAR</sequence>
<gene>
    <name evidence="1" type="ORF">HP548_30945</name>
</gene>
<keyword evidence="2" id="KW-1185">Reference proteome</keyword>
<accession>A0ABX2MWN8</accession>
<evidence type="ECO:0008006" key="3">
    <source>
        <dbReference type="Google" id="ProtNLM"/>
    </source>
</evidence>
<protein>
    <recommendedName>
        <fullName evidence="3">Amidase</fullName>
    </recommendedName>
</protein>
<dbReference type="Gene3D" id="3.90.1300.10">
    <property type="entry name" value="Amidase signature (AS) domain"/>
    <property type="match status" value="1"/>
</dbReference>
<dbReference type="SUPFAM" id="SSF75304">
    <property type="entry name" value="Amidase signature (AS) enzymes"/>
    <property type="match status" value="1"/>
</dbReference>
<dbReference type="PANTHER" id="PTHR42678">
    <property type="entry name" value="AMIDASE"/>
    <property type="match status" value="1"/>
</dbReference>
<dbReference type="EMBL" id="JABMCC010000121">
    <property type="protein sequence ID" value="NUU58504.1"/>
    <property type="molecule type" value="Genomic_DNA"/>
</dbReference>
<dbReference type="SUPFAM" id="SSF56349">
    <property type="entry name" value="DNA breaking-rejoining enzymes"/>
    <property type="match status" value="1"/>
</dbReference>
<reference evidence="1 2" key="1">
    <citation type="submission" date="2020-05" db="EMBL/GenBank/DDBJ databases">
        <title>Genome Sequencing of Type Strains.</title>
        <authorList>
            <person name="Lemaire J.F."/>
            <person name="Inderbitzin P."/>
            <person name="Gregorio O.A."/>
            <person name="Collins S.B."/>
            <person name="Wespe N."/>
            <person name="Knight-Connoni V."/>
        </authorList>
    </citation>
    <scope>NUCLEOTIDE SEQUENCE [LARGE SCALE GENOMIC DNA]</scope>
    <source>
        <strain evidence="1 2">DSM 19942</strain>
    </source>
</reference>
<organism evidence="1 2">
    <name type="scientific">Paenibacillus taichungensis</name>
    <dbReference type="NCBI Taxonomy" id="484184"/>
    <lineage>
        <taxon>Bacteria</taxon>
        <taxon>Bacillati</taxon>
        <taxon>Bacillota</taxon>
        <taxon>Bacilli</taxon>
        <taxon>Bacillales</taxon>
        <taxon>Paenibacillaceae</taxon>
        <taxon>Paenibacillus</taxon>
    </lineage>
</organism>
<dbReference type="InterPro" id="IPR011010">
    <property type="entry name" value="DNA_brk_join_enz"/>
</dbReference>
<dbReference type="PANTHER" id="PTHR42678:SF34">
    <property type="entry name" value="OS04G0183300 PROTEIN"/>
    <property type="match status" value="1"/>
</dbReference>
<name>A0ABX2MWN8_9BACL</name>
<dbReference type="Proteomes" id="UP000577724">
    <property type="component" value="Unassembled WGS sequence"/>
</dbReference>